<dbReference type="EMBL" id="RZGY01000002">
    <property type="protein sequence ID" value="RUQ84598.1"/>
    <property type="molecule type" value="Genomic_DNA"/>
</dbReference>
<proteinExistence type="predicted"/>
<evidence type="ECO:0000313" key="3">
    <source>
        <dbReference type="EMBL" id="PSL37271.1"/>
    </source>
</evidence>
<keyword evidence="2" id="KW-0472">Membrane</keyword>
<evidence type="ECO:0000313" key="5">
    <source>
        <dbReference type="Proteomes" id="UP000241203"/>
    </source>
</evidence>
<protein>
    <submittedName>
        <fullName evidence="3">Uncharacterized protein</fullName>
    </submittedName>
</protein>
<gene>
    <name evidence="3" type="ORF">CLV49_0878</name>
    <name evidence="4" type="ORF">ELQ93_13410</name>
</gene>
<dbReference type="AlphaFoldDB" id="A0A2P8GTI0"/>
<evidence type="ECO:0000256" key="1">
    <source>
        <dbReference type="SAM" id="MobiDB-lite"/>
    </source>
</evidence>
<sequence>MSTTTRPAKNRPAQNRPAQNRPAQKSPVAKSPVAKSPATKSLAKKSQANNRPATGIATNRPVKSRQADSAGIGTVARDQAAADRRLAALADELARRDSAANAERESRRPLIWLLAMTLGAVALAQLAVYVMVAPPV</sequence>
<dbReference type="EMBL" id="PYAU01000001">
    <property type="protein sequence ID" value="PSL37271.1"/>
    <property type="molecule type" value="Genomic_DNA"/>
</dbReference>
<evidence type="ECO:0000313" key="4">
    <source>
        <dbReference type="EMBL" id="RUQ84598.1"/>
    </source>
</evidence>
<keyword evidence="6" id="KW-1185">Reference proteome</keyword>
<accession>A0A2P8GTI0</accession>
<comment type="caution">
    <text evidence="3">The sequence shown here is derived from an EMBL/GenBank/DDBJ whole genome shotgun (WGS) entry which is preliminary data.</text>
</comment>
<reference evidence="3 5" key="1">
    <citation type="submission" date="2018-03" db="EMBL/GenBank/DDBJ databases">
        <title>Genomic Encyclopedia of Archaeal and Bacterial Type Strains, Phase II (KMG-II): from individual species to whole genera.</title>
        <authorList>
            <person name="Goeker M."/>
        </authorList>
    </citation>
    <scope>NUCLEOTIDE SEQUENCE [LARGE SCALE GENOMIC DNA]</scope>
    <source>
        <strain evidence="3 5">DSM 21548</strain>
    </source>
</reference>
<dbReference type="Proteomes" id="UP000268291">
    <property type="component" value="Unassembled WGS sequence"/>
</dbReference>
<feature type="compositionally biased region" description="Polar residues" evidence="1">
    <location>
        <begin position="1"/>
        <end position="23"/>
    </location>
</feature>
<keyword evidence="2" id="KW-1133">Transmembrane helix</keyword>
<keyword evidence="2" id="KW-0812">Transmembrane</keyword>
<dbReference type="RefSeq" id="WP_106562430.1">
    <property type="nucleotide sequence ID" value="NZ_PYAU01000001.1"/>
</dbReference>
<feature type="region of interest" description="Disordered" evidence="1">
    <location>
        <begin position="1"/>
        <end position="78"/>
    </location>
</feature>
<evidence type="ECO:0000256" key="2">
    <source>
        <dbReference type="SAM" id="Phobius"/>
    </source>
</evidence>
<organism evidence="3 5">
    <name type="scientific">Labedella gwakjiensis</name>
    <dbReference type="NCBI Taxonomy" id="390269"/>
    <lineage>
        <taxon>Bacteria</taxon>
        <taxon>Bacillati</taxon>
        <taxon>Actinomycetota</taxon>
        <taxon>Actinomycetes</taxon>
        <taxon>Micrococcales</taxon>
        <taxon>Microbacteriaceae</taxon>
        <taxon>Labedella</taxon>
    </lineage>
</organism>
<name>A0A2P8GTI0_9MICO</name>
<feature type="transmembrane region" description="Helical" evidence="2">
    <location>
        <begin position="110"/>
        <end position="132"/>
    </location>
</feature>
<evidence type="ECO:0000313" key="6">
    <source>
        <dbReference type="Proteomes" id="UP000268291"/>
    </source>
</evidence>
<reference evidence="4 6" key="2">
    <citation type="submission" date="2018-12" db="EMBL/GenBank/DDBJ databases">
        <authorList>
            <person name="hu s."/>
            <person name="Xu Y."/>
            <person name="Xu B."/>
            <person name="Li F."/>
        </authorList>
    </citation>
    <scope>NUCLEOTIDE SEQUENCE [LARGE SCALE GENOMIC DNA]</scope>
    <source>
        <strain evidence="4 6">KSW2-17</strain>
    </source>
</reference>
<dbReference type="Proteomes" id="UP000241203">
    <property type="component" value="Unassembled WGS sequence"/>
</dbReference>